<evidence type="ECO:0000313" key="2">
    <source>
        <dbReference type="Proteomes" id="UP000242287"/>
    </source>
</evidence>
<sequence length="145" mass="15820">VCEGETVLSEGFIGKDKNVKVQHLTCPRQLITGRSLEARQTNECATPCSRICFLGQVGTGPNPNDCHVISDSILFNSENIGPFLNISTGTNNTISYTFRSCEAFIVNQDFTPIAQTIDNVAFNCQAQQNAHGGKCVSSDERYVIQ</sequence>
<keyword evidence="2" id="KW-1185">Reference proteome</keyword>
<dbReference type="EMBL" id="KZ302052">
    <property type="protein sequence ID" value="PFH48733.1"/>
    <property type="molecule type" value="Genomic_DNA"/>
</dbReference>
<dbReference type="AlphaFoldDB" id="A0A2A9NM30"/>
<feature type="non-terminal residue" evidence="1">
    <location>
        <position position="145"/>
    </location>
</feature>
<proteinExistence type="predicted"/>
<evidence type="ECO:0000313" key="1">
    <source>
        <dbReference type="EMBL" id="PFH48733.1"/>
    </source>
</evidence>
<feature type="non-terminal residue" evidence="1">
    <location>
        <position position="1"/>
    </location>
</feature>
<name>A0A2A9NM30_9AGAR</name>
<dbReference type="Proteomes" id="UP000242287">
    <property type="component" value="Unassembled WGS sequence"/>
</dbReference>
<protein>
    <submittedName>
        <fullName evidence="1">Uncharacterized protein</fullName>
    </submittedName>
</protein>
<accession>A0A2A9NM30</accession>
<reference evidence="1 2" key="1">
    <citation type="submission" date="2014-02" db="EMBL/GenBank/DDBJ databases">
        <title>Transposable element dynamics among asymbiotic and ectomycorrhizal Amanita fungi.</title>
        <authorList>
            <consortium name="DOE Joint Genome Institute"/>
            <person name="Hess J."/>
            <person name="Skrede I."/>
            <person name="Wolfe B."/>
            <person name="LaButti K."/>
            <person name="Ohm R.A."/>
            <person name="Grigoriev I.V."/>
            <person name="Pringle A."/>
        </authorList>
    </citation>
    <scope>NUCLEOTIDE SEQUENCE [LARGE SCALE GENOMIC DNA]</scope>
    <source>
        <strain evidence="1 2">SKay4041</strain>
    </source>
</reference>
<organism evidence="1 2">
    <name type="scientific">Amanita thiersii Skay4041</name>
    <dbReference type="NCBI Taxonomy" id="703135"/>
    <lineage>
        <taxon>Eukaryota</taxon>
        <taxon>Fungi</taxon>
        <taxon>Dikarya</taxon>
        <taxon>Basidiomycota</taxon>
        <taxon>Agaricomycotina</taxon>
        <taxon>Agaricomycetes</taxon>
        <taxon>Agaricomycetidae</taxon>
        <taxon>Agaricales</taxon>
        <taxon>Pluteineae</taxon>
        <taxon>Amanitaceae</taxon>
        <taxon>Amanita</taxon>
    </lineage>
</organism>
<gene>
    <name evidence="1" type="ORF">AMATHDRAFT_105233</name>
</gene>
<dbReference type="OrthoDB" id="3226519at2759"/>